<dbReference type="RefSeq" id="WP_154374748.1">
    <property type="nucleotide sequence ID" value="NZ_WKJK01000003.1"/>
</dbReference>
<keyword evidence="1" id="KW-0732">Signal</keyword>
<gene>
    <name evidence="2" type="ORF">GJ699_07685</name>
</gene>
<reference evidence="2 3" key="1">
    <citation type="submission" date="2019-11" db="EMBL/GenBank/DDBJ databases">
        <title>Novel species isolated from a subtropical stream in China.</title>
        <authorList>
            <person name="Lu H."/>
        </authorList>
    </citation>
    <scope>NUCLEOTIDE SEQUENCE [LARGE SCALE GENOMIC DNA]</scope>
    <source>
        <strain evidence="2 3">FT80W</strain>
    </source>
</reference>
<organism evidence="2 3">
    <name type="scientific">Duganella guangzhouensis</name>
    <dbReference type="NCBI Taxonomy" id="2666084"/>
    <lineage>
        <taxon>Bacteria</taxon>
        <taxon>Pseudomonadati</taxon>
        <taxon>Pseudomonadota</taxon>
        <taxon>Betaproteobacteria</taxon>
        <taxon>Burkholderiales</taxon>
        <taxon>Oxalobacteraceae</taxon>
        <taxon>Telluria group</taxon>
        <taxon>Duganella</taxon>
    </lineage>
</organism>
<keyword evidence="3" id="KW-1185">Reference proteome</keyword>
<feature type="signal peptide" evidence="1">
    <location>
        <begin position="1"/>
        <end position="26"/>
    </location>
</feature>
<evidence type="ECO:0000256" key="1">
    <source>
        <dbReference type="SAM" id="SignalP"/>
    </source>
</evidence>
<dbReference type="EMBL" id="WKJK01000003">
    <property type="protein sequence ID" value="MRW89861.1"/>
    <property type="molecule type" value="Genomic_DNA"/>
</dbReference>
<feature type="chain" id="PRO_5026162480" description="Neutral/alkaline non-lysosomal ceramidase N-terminal domain-containing protein" evidence="1">
    <location>
        <begin position="27"/>
        <end position="439"/>
    </location>
</feature>
<dbReference type="Proteomes" id="UP000433309">
    <property type="component" value="Unassembled WGS sequence"/>
</dbReference>
<dbReference type="AlphaFoldDB" id="A0A6I2KVV3"/>
<accession>A0A6I2KVV3</accession>
<sequence>MKRFTCMPGWAGAGLLALSVAQGAMAGQLLAGAARLPITPPASDFPQRSGNEKPFVGVHDEVYVRALALDDSAGRRALLVSMEVTTVPEPARMVAAIAEAAGVPAASVMLLATHTHSEPLVFFHSDQPDAVQRRGIDRIREAAAQAARQAVSALQPARVSFVRGQAFVNTNNGEQEGRKDWYGPAGGSDKTLDVLRLTSLSGQPLALVMNYANHAEVMFRSVTRDGGYEVSGDLPGAVSRLLEARQAPVVLFTSAAEGDQLPLFKSLQPEAQLPASDQGAGGWALLDVQARRLAAAAIDTLAGAPAGEAEVRLQTAAAAVSCPGQRYRVDRATRQVLGVDATGPVTIPMALLRINDIVLAGVGADIASDIGQTLKAGSPAARTSLLTMLAGSVGYVLNDAAYAQPTHGVMGSPVRPGCAPAALAGGLRQLLAPAAGDAR</sequence>
<evidence type="ECO:0000313" key="2">
    <source>
        <dbReference type="EMBL" id="MRW89861.1"/>
    </source>
</evidence>
<evidence type="ECO:0008006" key="4">
    <source>
        <dbReference type="Google" id="ProtNLM"/>
    </source>
</evidence>
<evidence type="ECO:0000313" key="3">
    <source>
        <dbReference type="Proteomes" id="UP000433309"/>
    </source>
</evidence>
<proteinExistence type="predicted"/>
<comment type="caution">
    <text evidence="2">The sequence shown here is derived from an EMBL/GenBank/DDBJ whole genome shotgun (WGS) entry which is preliminary data.</text>
</comment>
<protein>
    <recommendedName>
        <fullName evidence="4">Neutral/alkaline non-lysosomal ceramidase N-terminal domain-containing protein</fullName>
    </recommendedName>
</protein>
<name>A0A6I2KVV3_9BURK</name>